<gene>
    <name evidence="2" type="ORF">RN001_000006</name>
</gene>
<dbReference type="Proteomes" id="UP001353858">
    <property type="component" value="Unassembled WGS sequence"/>
</dbReference>
<evidence type="ECO:0000313" key="3">
    <source>
        <dbReference type="Proteomes" id="UP001353858"/>
    </source>
</evidence>
<evidence type="ECO:0000313" key="2">
    <source>
        <dbReference type="EMBL" id="KAK4883735.1"/>
    </source>
</evidence>
<organism evidence="2 3">
    <name type="scientific">Aquatica leii</name>
    <dbReference type="NCBI Taxonomy" id="1421715"/>
    <lineage>
        <taxon>Eukaryota</taxon>
        <taxon>Metazoa</taxon>
        <taxon>Ecdysozoa</taxon>
        <taxon>Arthropoda</taxon>
        <taxon>Hexapoda</taxon>
        <taxon>Insecta</taxon>
        <taxon>Pterygota</taxon>
        <taxon>Neoptera</taxon>
        <taxon>Endopterygota</taxon>
        <taxon>Coleoptera</taxon>
        <taxon>Polyphaga</taxon>
        <taxon>Elateriformia</taxon>
        <taxon>Elateroidea</taxon>
        <taxon>Lampyridae</taxon>
        <taxon>Luciolinae</taxon>
        <taxon>Aquatica</taxon>
    </lineage>
</organism>
<keyword evidence="1" id="KW-0472">Membrane</keyword>
<dbReference type="EMBL" id="JARPUR010000001">
    <property type="protein sequence ID" value="KAK4883735.1"/>
    <property type="molecule type" value="Genomic_DNA"/>
</dbReference>
<evidence type="ECO:0000256" key="1">
    <source>
        <dbReference type="SAM" id="Phobius"/>
    </source>
</evidence>
<keyword evidence="3" id="KW-1185">Reference proteome</keyword>
<protein>
    <submittedName>
        <fullName evidence="2">Uncharacterized protein</fullName>
    </submittedName>
</protein>
<proteinExistence type="predicted"/>
<keyword evidence="1" id="KW-0812">Transmembrane</keyword>
<comment type="caution">
    <text evidence="2">The sequence shown here is derived from an EMBL/GenBank/DDBJ whole genome shotgun (WGS) entry which is preliminary data.</text>
</comment>
<keyword evidence="1" id="KW-1133">Transmembrane helix</keyword>
<feature type="transmembrane region" description="Helical" evidence="1">
    <location>
        <begin position="46"/>
        <end position="66"/>
    </location>
</feature>
<reference evidence="3" key="1">
    <citation type="submission" date="2023-01" db="EMBL/GenBank/DDBJ databases">
        <title>Key to firefly adult light organ development and bioluminescence: homeobox transcription factors regulate luciferase expression and transportation to peroxisome.</title>
        <authorList>
            <person name="Fu X."/>
        </authorList>
    </citation>
    <scope>NUCLEOTIDE SEQUENCE [LARGE SCALE GENOMIC DNA]</scope>
</reference>
<accession>A0AAN7P942</accession>
<name>A0AAN7P942_9COLE</name>
<dbReference type="AlphaFoldDB" id="A0AAN7P942"/>
<sequence>MPALDDICETLEEYCSLTFVSGEQHVNSRESNMESNKNLTKKRYNVLQLIHYAFIWAISIIIVASAKRLPPNGTWISMGLALGKCYK</sequence>